<keyword evidence="2" id="KW-1185">Reference proteome</keyword>
<dbReference type="OrthoDB" id="48618at2"/>
<dbReference type="AlphaFoldDB" id="H2J2U4"/>
<dbReference type="EMBL" id="CP003257">
    <property type="protein sequence ID" value="AEX84538.1"/>
    <property type="molecule type" value="Genomic_DNA"/>
</dbReference>
<sequence length="197" mass="23292">MEPNLLLVCNNGDFYVPKKCEFIDLKTLKIELYGEEDIENIKQKNDGILGYFVIKEKVGNLVGMKRFLKIDKRINNYLKVTFVDFIPDEIRELYGDYIEVISEFVGLYNIIHELNRLINLGNIRENYEQWLDNQLKDVPDEHIDTLGMHISKFANLYLIRVYENMFSKNLELLEKEEKEIAYKILETGVLKEKGVFK</sequence>
<proteinExistence type="predicted"/>
<dbReference type="KEGG" id="mpz:Marpi_0080"/>
<evidence type="ECO:0000313" key="2">
    <source>
        <dbReference type="Proteomes" id="UP000007161"/>
    </source>
</evidence>
<dbReference type="eggNOG" id="ENOG5034AX1">
    <property type="taxonomic scope" value="Bacteria"/>
</dbReference>
<protein>
    <submittedName>
        <fullName evidence="1">Uncharacterized protein</fullName>
    </submittedName>
</protein>
<dbReference type="STRING" id="443254.Marpi_0080"/>
<evidence type="ECO:0000313" key="1">
    <source>
        <dbReference type="EMBL" id="AEX84538.1"/>
    </source>
</evidence>
<accession>H2J2U4</accession>
<dbReference type="RefSeq" id="WP_014295610.1">
    <property type="nucleotide sequence ID" value="NC_016751.1"/>
</dbReference>
<reference evidence="2" key="2">
    <citation type="submission" date="2012-01" db="EMBL/GenBank/DDBJ databases">
        <title>Complete sequence of chromosome of Marinitoga piezophila KA3.</title>
        <authorList>
            <person name="Lucas S."/>
            <person name="Han J."/>
            <person name="Lapidus A."/>
            <person name="Cheng J.-F."/>
            <person name="Goodwin L."/>
            <person name="Pitluck S."/>
            <person name="Peters L."/>
            <person name="Mikhailova N."/>
            <person name="Teshima H."/>
            <person name="Detter J.C."/>
            <person name="Han C."/>
            <person name="Tapia R."/>
            <person name="Land M."/>
            <person name="Hauser L."/>
            <person name="Kyrpides N."/>
            <person name="Ivanova N."/>
            <person name="Pagani I."/>
            <person name="Jebbar M."/>
            <person name="Vannier P."/>
            <person name="Oger P."/>
            <person name="Cario A."/>
            <person name="Bartlett D."/>
            <person name="Noll K.M."/>
            <person name="Woyke T."/>
        </authorList>
    </citation>
    <scope>NUCLEOTIDE SEQUENCE [LARGE SCALE GENOMIC DNA]</scope>
    <source>
        <strain evidence="2">DSM 14283 / JCM 11233 / KA3</strain>
    </source>
</reference>
<organism evidence="1 2">
    <name type="scientific">Marinitoga piezophila (strain DSM 14283 / JCM 11233 / KA3)</name>
    <dbReference type="NCBI Taxonomy" id="443254"/>
    <lineage>
        <taxon>Bacteria</taxon>
        <taxon>Thermotogati</taxon>
        <taxon>Thermotogota</taxon>
        <taxon>Thermotogae</taxon>
        <taxon>Petrotogales</taxon>
        <taxon>Petrotogaceae</taxon>
        <taxon>Marinitoga</taxon>
    </lineage>
</organism>
<reference evidence="1 2" key="1">
    <citation type="journal article" date="2012" name="J. Bacteriol.">
        <title>Complete Genome Sequence of the Thermophilic, Piezophilic, Heterotrophic Bacterium Marinitoga piezophila KA3.</title>
        <authorList>
            <person name="Lucas S."/>
            <person name="Han J."/>
            <person name="Lapidus A."/>
            <person name="Cheng J.F."/>
            <person name="Goodwin L.A."/>
            <person name="Pitluck S."/>
            <person name="Peters L."/>
            <person name="Mikhailova N."/>
            <person name="Teshima H."/>
            <person name="Detter J.C."/>
            <person name="Han C."/>
            <person name="Tapia R."/>
            <person name="Land M."/>
            <person name="Hauser L."/>
            <person name="Kyrpides N.C."/>
            <person name="Ivanova N."/>
            <person name="Pagani I."/>
            <person name="Vannier P."/>
            <person name="Oger P."/>
            <person name="Bartlett D.H."/>
            <person name="Noll K.M."/>
            <person name="Woyke T."/>
            <person name="Jebbar M."/>
        </authorList>
    </citation>
    <scope>NUCLEOTIDE SEQUENCE [LARGE SCALE GENOMIC DNA]</scope>
    <source>
        <strain evidence="2">DSM 14283 / JCM 11233 / KA3</strain>
    </source>
</reference>
<dbReference type="Proteomes" id="UP000007161">
    <property type="component" value="Chromosome"/>
</dbReference>
<gene>
    <name evidence="1" type="ordered locus">Marpi_0080</name>
</gene>
<dbReference type="HOGENOM" id="CLU_1394323_0_0_0"/>
<name>H2J2U4_MARPK</name>